<dbReference type="SMART" id="SM01227">
    <property type="entry name" value="GCK"/>
    <property type="match status" value="1"/>
</dbReference>
<organism evidence="3 4">
    <name type="scientific">Haematococcus lacustris</name>
    <name type="common">Green alga</name>
    <name type="synonym">Haematococcus pluvialis</name>
    <dbReference type="NCBI Taxonomy" id="44745"/>
    <lineage>
        <taxon>Eukaryota</taxon>
        <taxon>Viridiplantae</taxon>
        <taxon>Chlorophyta</taxon>
        <taxon>core chlorophytes</taxon>
        <taxon>Chlorophyceae</taxon>
        <taxon>CS clade</taxon>
        <taxon>Chlamydomonadales</taxon>
        <taxon>Haematococcaceae</taxon>
        <taxon>Haematococcus</taxon>
    </lineage>
</organism>
<gene>
    <name evidence="3" type="ORF">HaLaN_13993</name>
</gene>
<proteinExistence type="predicted"/>
<feature type="non-terminal residue" evidence="3">
    <location>
        <position position="1"/>
    </location>
</feature>
<dbReference type="AlphaFoldDB" id="A0A699ZEQ4"/>
<dbReference type="Proteomes" id="UP000485058">
    <property type="component" value="Unassembled WGS sequence"/>
</dbReference>
<accession>A0A699ZEQ4</accession>
<feature type="non-terminal residue" evidence="3">
    <location>
        <position position="123"/>
    </location>
</feature>
<feature type="region of interest" description="Disordered" evidence="1">
    <location>
        <begin position="96"/>
        <end position="123"/>
    </location>
</feature>
<sequence>GHMWERPAYAAASVLSTRLWPSSGRVTGARAVTFKCLQASHGCNSTVELVWLKCVDDVRDAGRDDVESCAGLMGPLWDCMQHNSAYYSPQLDSLASRKPGEPSTAAWLRPLANKAGKRGDELH</sequence>
<keyword evidence="4" id="KW-1185">Reference proteome</keyword>
<comment type="caution">
    <text evidence="3">The sequence shown here is derived from an EMBL/GenBank/DDBJ whole genome shotgun (WGS) entry which is preliminary data.</text>
</comment>
<evidence type="ECO:0000256" key="1">
    <source>
        <dbReference type="SAM" id="MobiDB-lite"/>
    </source>
</evidence>
<dbReference type="InterPro" id="IPR012891">
    <property type="entry name" value="GCK_dom"/>
</dbReference>
<reference evidence="3 4" key="1">
    <citation type="submission" date="2020-02" db="EMBL/GenBank/DDBJ databases">
        <title>Draft genome sequence of Haematococcus lacustris strain NIES-144.</title>
        <authorList>
            <person name="Morimoto D."/>
            <person name="Nakagawa S."/>
            <person name="Yoshida T."/>
            <person name="Sawayama S."/>
        </authorList>
    </citation>
    <scope>NUCLEOTIDE SEQUENCE [LARGE SCALE GENOMIC DNA]</scope>
    <source>
        <strain evidence="3 4">NIES-144</strain>
    </source>
</reference>
<protein>
    <submittedName>
        <fullName evidence="3">GCK domain-containing protein</fullName>
    </submittedName>
</protein>
<name>A0A699ZEQ4_HAELA</name>
<feature type="domain" description="GCK" evidence="2">
    <location>
        <begin position="47"/>
        <end position="105"/>
    </location>
</feature>
<evidence type="ECO:0000313" key="3">
    <source>
        <dbReference type="EMBL" id="GFH17368.1"/>
    </source>
</evidence>
<evidence type="ECO:0000259" key="2">
    <source>
        <dbReference type="SMART" id="SM01227"/>
    </source>
</evidence>
<dbReference type="Pfam" id="PF07802">
    <property type="entry name" value="GCK"/>
    <property type="match status" value="1"/>
</dbReference>
<dbReference type="EMBL" id="BLLF01001137">
    <property type="protein sequence ID" value="GFH17368.1"/>
    <property type="molecule type" value="Genomic_DNA"/>
</dbReference>
<evidence type="ECO:0000313" key="4">
    <source>
        <dbReference type="Proteomes" id="UP000485058"/>
    </source>
</evidence>